<keyword evidence="1" id="KW-0862">Zinc</keyword>
<dbReference type="SMART" id="SM00343">
    <property type="entry name" value="ZnF_C2HC"/>
    <property type="match status" value="1"/>
</dbReference>
<gene>
    <name evidence="3" type="ORF">FF38_10866</name>
</gene>
<dbReference type="Pfam" id="PF00098">
    <property type="entry name" value="zf-CCHC"/>
    <property type="match status" value="1"/>
</dbReference>
<dbReference type="InterPro" id="IPR001878">
    <property type="entry name" value="Znf_CCHC"/>
</dbReference>
<dbReference type="AlphaFoldDB" id="A0A0L0CMY6"/>
<dbReference type="SUPFAM" id="SSF57756">
    <property type="entry name" value="Retrovirus zinc finger-like domains"/>
    <property type="match status" value="1"/>
</dbReference>
<dbReference type="GO" id="GO:0008270">
    <property type="term" value="F:zinc ion binding"/>
    <property type="evidence" value="ECO:0007669"/>
    <property type="project" value="UniProtKB-KW"/>
</dbReference>
<dbReference type="Proteomes" id="UP000037069">
    <property type="component" value="Unassembled WGS sequence"/>
</dbReference>
<organism evidence="3 4">
    <name type="scientific">Lucilia cuprina</name>
    <name type="common">Green bottle fly</name>
    <name type="synonym">Australian sheep blowfly</name>
    <dbReference type="NCBI Taxonomy" id="7375"/>
    <lineage>
        <taxon>Eukaryota</taxon>
        <taxon>Metazoa</taxon>
        <taxon>Ecdysozoa</taxon>
        <taxon>Arthropoda</taxon>
        <taxon>Hexapoda</taxon>
        <taxon>Insecta</taxon>
        <taxon>Pterygota</taxon>
        <taxon>Neoptera</taxon>
        <taxon>Endopterygota</taxon>
        <taxon>Diptera</taxon>
        <taxon>Brachycera</taxon>
        <taxon>Muscomorpha</taxon>
        <taxon>Oestroidea</taxon>
        <taxon>Calliphoridae</taxon>
        <taxon>Luciliinae</taxon>
        <taxon>Lucilia</taxon>
    </lineage>
</organism>
<keyword evidence="1" id="KW-0479">Metal-binding</keyword>
<dbReference type="PROSITE" id="PS50158">
    <property type="entry name" value="ZF_CCHC"/>
    <property type="match status" value="1"/>
</dbReference>
<dbReference type="PANTHER" id="PTHR47481">
    <property type="match status" value="1"/>
</dbReference>
<dbReference type="InterPro" id="IPR036875">
    <property type="entry name" value="Znf_CCHC_sf"/>
</dbReference>
<dbReference type="Pfam" id="PF14223">
    <property type="entry name" value="Retrotran_gag_2"/>
    <property type="match status" value="1"/>
</dbReference>
<name>A0A0L0CMY6_LUCCU</name>
<evidence type="ECO:0000256" key="1">
    <source>
        <dbReference type="PROSITE-ProRule" id="PRU00047"/>
    </source>
</evidence>
<keyword evidence="1" id="KW-0863">Zinc-finger</keyword>
<proteinExistence type="predicted"/>
<evidence type="ECO:0000259" key="2">
    <source>
        <dbReference type="PROSITE" id="PS50158"/>
    </source>
</evidence>
<comment type="caution">
    <text evidence="3">The sequence shown here is derived from an EMBL/GenBank/DDBJ whole genome shotgun (WGS) entry which is preliminary data.</text>
</comment>
<feature type="non-terminal residue" evidence="3">
    <location>
        <position position="1"/>
    </location>
</feature>
<dbReference type="EMBL" id="JRES01000163">
    <property type="protein sequence ID" value="KNC33708.1"/>
    <property type="molecule type" value="Genomic_DNA"/>
</dbReference>
<dbReference type="Gene3D" id="4.10.60.10">
    <property type="entry name" value="Zinc finger, CCHC-type"/>
    <property type="match status" value="1"/>
</dbReference>
<protein>
    <recommendedName>
        <fullName evidence="2">CCHC-type domain-containing protein</fullName>
    </recommendedName>
</protein>
<dbReference type="Pfam" id="PF22936">
    <property type="entry name" value="Pol_BBD"/>
    <property type="match status" value="1"/>
</dbReference>
<dbReference type="GO" id="GO:0003676">
    <property type="term" value="F:nucleic acid binding"/>
    <property type="evidence" value="ECO:0007669"/>
    <property type="project" value="InterPro"/>
</dbReference>
<dbReference type="STRING" id="7375.A0A0L0CMY6"/>
<accession>A0A0L0CMY6</accession>
<dbReference type="OMA" id="ASHITCE"/>
<dbReference type="InterPro" id="IPR054722">
    <property type="entry name" value="PolX-like_BBD"/>
</dbReference>
<evidence type="ECO:0000313" key="3">
    <source>
        <dbReference type="EMBL" id="KNC33708.1"/>
    </source>
</evidence>
<evidence type="ECO:0000313" key="4">
    <source>
        <dbReference type="Proteomes" id="UP000037069"/>
    </source>
</evidence>
<dbReference type="PANTHER" id="PTHR47481:SF7">
    <property type="entry name" value="CCHC-TYPE DOMAIN-CONTAINING PROTEIN"/>
    <property type="match status" value="1"/>
</dbReference>
<reference evidence="3 4" key="1">
    <citation type="journal article" date="2015" name="Nat. Commun.">
        <title>Lucilia cuprina genome unlocks parasitic fly biology to underpin future interventions.</title>
        <authorList>
            <person name="Anstead C.A."/>
            <person name="Korhonen P.K."/>
            <person name="Young N.D."/>
            <person name="Hall R.S."/>
            <person name="Jex A.R."/>
            <person name="Murali S.C."/>
            <person name="Hughes D.S."/>
            <person name="Lee S.F."/>
            <person name="Perry T."/>
            <person name="Stroehlein A.J."/>
            <person name="Ansell B.R."/>
            <person name="Breugelmans B."/>
            <person name="Hofmann A."/>
            <person name="Qu J."/>
            <person name="Dugan S."/>
            <person name="Lee S.L."/>
            <person name="Chao H."/>
            <person name="Dinh H."/>
            <person name="Han Y."/>
            <person name="Doddapaneni H.V."/>
            <person name="Worley K.C."/>
            <person name="Muzny D.M."/>
            <person name="Ioannidis P."/>
            <person name="Waterhouse R.M."/>
            <person name="Zdobnov E.M."/>
            <person name="James P.J."/>
            <person name="Bagnall N.H."/>
            <person name="Kotze A.C."/>
            <person name="Gibbs R.A."/>
            <person name="Richards S."/>
            <person name="Batterham P."/>
            <person name="Gasser R.B."/>
        </authorList>
    </citation>
    <scope>NUCLEOTIDE SEQUENCE [LARGE SCALE GENOMIC DNA]</scope>
    <source>
        <strain evidence="3 4">LS</strain>
        <tissue evidence="3">Full body</tissue>
    </source>
</reference>
<feature type="domain" description="CCHC-type" evidence="2">
    <location>
        <begin position="167"/>
        <end position="183"/>
    </location>
</feature>
<sequence>NLWEIVSGITKKPEQNNTEISKWISQDAKAQKILVVSMGEEPMLHVMNCDSAADMWCSLENDTISVHISKLQKLAKQLKDLGEKITDNMLVTKILMTLPNEYKHFFSSWEATDKAERTLKNLTSRLCMEESRLDVQPTKSEAFVAKRDNKRLRKSQQNESNKNNKGKCFICKKFGHWKRDCPNRNRSNSGDAFIGEYLFVGTSEEHIWFADSGTSDHMSNKKEWFQNYVQFQNPKGIRIGNGEIIPAVGKGDIYIKAFDGKVWNSKFLSNVLYIPKIKINFSINACLDKGYFLEANSKECVFKRDGKVHLKGRRENSRLFKLVIKVDENTGSSNFAVQVNSLQMWHGRMCHQDKEHVKNLLVNQNIKYSGGDFFCEGCVMGKHHRLPFAESMNRAKEVGELVHTDLCGPMPVKSFGGARFMLIFRDDYR</sequence>
<keyword evidence="4" id="KW-1185">Reference proteome</keyword>